<feature type="domain" description="YrhK" evidence="2">
    <location>
        <begin position="24"/>
        <end position="79"/>
    </location>
</feature>
<keyword evidence="1" id="KW-1133">Transmembrane helix</keyword>
<dbReference type="EMBL" id="CP013023">
    <property type="protein sequence ID" value="ANF98555.1"/>
    <property type="molecule type" value="Genomic_DNA"/>
</dbReference>
<dbReference type="Pfam" id="PF14145">
    <property type="entry name" value="YrhK"/>
    <property type="match status" value="1"/>
</dbReference>
<dbReference type="AlphaFoldDB" id="A0A172ZLM4"/>
<protein>
    <recommendedName>
        <fullName evidence="2">YrhK domain-containing protein</fullName>
    </recommendedName>
</protein>
<evidence type="ECO:0000313" key="4">
    <source>
        <dbReference type="Proteomes" id="UP000078148"/>
    </source>
</evidence>
<gene>
    <name evidence="3" type="ORF">AR543_00430</name>
</gene>
<evidence type="ECO:0000256" key="1">
    <source>
        <dbReference type="SAM" id="Phobius"/>
    </source>
</evidence>
<accession>A0A172ZLM4</accession>
<feature type="transmembrane region" description="Helical" evidence="1">
    <location>
        <begin position="55"/>
        <end position="76"/>
    </location>
</feature>
<feature type="transmembrane region" description="Helical" evidence="1">
    <location>
        <begin position="26"/>
        <end position="49"/>
    </location>
</feature>
<keyword evidence="4" id="KW-1185">Reference proteome</keyword>
<dbReference type="Proteomes" id="UP000078148">
    <property type="component" value="Chromosome"/>
</dbReference>
<reference evidence="4" key="1">
    <citation type="submission" date="2015-10" db="EMBL/GenBank/DDBJ databases">
        <title>Genome of Paenibacillus bovis sp. nov.</title>
        <authorList>
            <person name="Wu Z."/>
            <person name="Gao C."/>
            <person name="Liu Z."/>
            <person name="Zheng H."/>
        </authorList>
    </citation>
    <scope>NUCLEOTIDE SEQUENCE [LARGE SCALE GENOMIC DNA]</scope>
    <source>
        <strain evidence="4">BD3526</strain>
    </source>
</reference>
<organism evidence="3 4">
    <name type="scientific">Paenibacillus bovis</name>
    <dbReference type="NCBI Taxonomy" id="1616788"/>
    <lineage>
        <taxon>Bacteria</taxon>
        <taxon>Bacillati</taxon>
        <taxon>Bacillota</taxon>
        <taxon>Bacilli</taxon>
        <taxon>Bacillales</taxon>
        <taxon>Paenibacillaceae</taxon>
        <taxon>Paenibacillus</taxon>
    </lineage>
</organism>
<keyword evidence="1" id="KW-0472">Membrane</keyword>
<dbReference type="InterPro" id="IPR025424">
    <property type="entry name" value="YrhK_domain"/>
</dbReference>
<evidence type="ECO:0000259" key="2">
    <source>
        <dbReference type="Pfam" id="PF14145"/>
    </source>
</evidence>
<reference evidence="3 4" key="2">
    <citation type="journal article" date="2016" name="Int. J. Syst. Evol. Microbiol.">
        <title>Paenibacillus bovis sp. nov., isolated from raw yak (Bos grunniens) milk.</title>
        <authorList>
            <person name="Gao C."/>
            <person name="Han J."/>
            <person name="Liu Z."/>
            <person name="Xu X."/>
            <person name="Hang F."/>
            <person name="Wu Z."/>
        </authorList>
    </citation>
    <scope>NUCLEOTIDE SEQUENCE [LARGE SCALE GENOMIC DNA]</scope>
    <source>
        <strain evidence="3 4">BD3526</strain>
    </source>
</reference>
<dbReference type="KEGG" id="pbv:AR543_00430"/>
<keyword evidence="1" id="KW-0812">Transmembrane</keyword>
<sequence length="93" mass="10880">MRIHKPDSYKLAVDFKKRRLVAENRYELISLLNDMITTICFLVGSYFFFTSQTKTGTIMFVIGNANTLFRAILSLVRKIHVEWMNEQSQTAEK</sequence>
<proteinExistence type="predicted"/>
<evidence type="ECO:0000313" key="3">
    <source>
        <dbReference type="EMBL" id="ANF98555.1"/>
    </source>
</evidence>
<name>A0A172ZLM4_9BACL</name>